<feature type="coiled-coil region" evidence="2">
    <location>
        <begin position="101"/>
        <end position="175"/>
    </location>
</feature>
<evidence type="ECO:0000256" key="2">
    <source>
        <dbReference type="SAM" id="Coils"/>
    </source>
</evidence>
<comment type="caution">
    <text evidence="4">The sequence shown here is derived from an EMBL/GenBank/DDBJ whole genome shotgun (WGS) entry which is preliminary data.</text>
</comment>
<dbReference type="InterPro" id="IPR004882">
    <property type="entry name" value="Luc7-rel"/>
</dbReference>
<keyword evidence="5" id="KW-1185">Reference proteome</keyword>
<keyword evidence="2" id="KW-0175">Coiled coil</keyword>
<evidence type="ECO:0000256" key="3">
    <source>
        <dbReference type="SAM" id="MobiDB-lite"/>
    </source>
</evidence>
<dbReference type="Proteomes" id="UP000242146">
    <property type="component" value="Unassembled WGS sequence"/>
</dbReference>
<comment type="similarity">
    <text evidence="1">Belongs to the Luc7 family.</text>
</comment>
<dbReference type="AlphaFoldDB" id="A0A1X2G6H9"/>
<dbReference type="GO" id="GO:0006376">
    <property type="term" value="P:mRNA splice site recognition"/>
    <property type="evidence" value="ECO:0007669"/>
    <property type="project" value="InterPro"/>
</dbReference>
<gene>
    <name evidence="4" type="ORF">DM01DRAFT_1327867</name>
</gene>
<dbReference type="Pfam" id="PF03194">
    <property type="entry name" value="LUC7"/>
    <property type="match status" value="1"/>
</dbReference>
<sequence length="307" mass="37262">MDHQKAMLAELMSQYVDVDDKDFWDDAVCKNYLVRFCPHLLFTNTKSDLGPCNKIHNDRLREKYQQSEKSRYTYEEDFYRFLRQLISEVSRKINHGYDRVNQQDEKKKEHKEIAIEEHQEKQVLLEVKIKELLQQSEEAGEEGRVDEASELTDQVEKLEEELKTMKDNQSQMQRSDKRMEVCEVCGALLVTNEAGDKPGAHFEGKQHIGYAKIREALHEQDNHRHHDSRSRYDSYRRRPSSRDHHRPYRRNDRDYRRGDDFNRVDHRRPRDPRRDNSDDDWNREMERYNRGRRENSRHTRSRSPQRW</sequence>
<evidence type="ECO:0000256" key="1">
    <source>
        <dbReference type="ARBA" id="ARBA00005655"/>
    </source>
</evidence>
<feature type="region of interest" description="Disordered" evidence="3">
    <location>
        <begin position="217"/>
        <end position="307"/>
    </location>
</feature>
<protein>
    <submittedName>
        <fullName evidence="4">LUC7-domain-containing protein</fullName>
    </submittedName>
</protein>
<feature type="compositionally biased region" description="Basic and acidic residues" evidence="3">
    <location>
        <begin position="217"/>
        <end position="242"/>
    </location>
</feature>
<accession>A0A1X2G6H9</accession>
<evidence type="ECO:0000313" key="5">
    <source>
        <dbReference type="Proteomes" id="UP000242146"/>
    </source>
</evidence>
<evidence type="ECO:0000313" key="4">
    <source>
        <dbReference type="EMBL" id="ORX46322.1"/>
    </source>
</evidence>
<dbReference type="OrthoDB" id="153872at2759"/>
<dbReference type="STRING" id="101127.A0A1X2G6H9"/>
<dbReference type="PANTHER" id="PTHR12375">
    <property type="entry name" value="RNA-BINDING PROTEIN LUC7-RELATED"/>
    <property type="match status" value="1"/>
</dbReference>
<dbReference type="GO" id="GO:0005685">
    <property type="term" value="C:U1 snRNP"/>
    <property type="evidence" value="ECO:0007669"/>
    <property type="project" value="InterPro"/>
</dbReference>
<feature type="compositionally biased region" description="Basic and acidic residues" evidence="3">
    <location>
        <begin position="249"/>
        <end position="264"/>
    </location>
</feature>
<feature type="compositionally biased region" description="Basic residues" evidence="3">
    <location>
        <begin position="298"/>
        <end position="307"/>
    </location>
</feature>
<dbReference type="EMBL" id="MCGT01000038">
    <property type="protein sequence ID" value="ORX46322.1"/>
    <property type="molecule type" value="Genomic_DNA"/>
</dbReference>
<reference evidence="4 5" key="1">
    <citation type="submission" date="2016-07" db="EMBL/GenBank/DDBJ databases">
        <title>Pervasive Adenine N6-methylation of Active Genes in Fungi.</title>
        <authorList>
            <consortium name="DOE Joint Genome Institute"/>
            <person name="Mondo S.J."/>
            <person name="Dannebaum R.O."/>
            <person name="Kuo R.C."/>
            <person name="Labutti K."/>
            <person name="Haridas S."/>
            <person name="Kuo A."/>
            <person name="Salamov A."/>
            <person name="Ahrendt S.R."/>
            <person name="Lipzen A."/>
            <person name="Sullivan W."/>
            <person name="Andreopoulos W.B."/>
            <person name="Clum A."/>
            <person name="Lindquist E."/>
            <person name="Daum C."/>
            <person name="Ramamoorthy G.K."/>
            <person name="Gryganskyi A."/>
            <person name="Culley D."/>
            <person name="Magnuson J.K."/>
            <person name="James T.Y."/>
            <person name="O'Malley M.A."/>
            <person name="Stajich J.E."/>
            <person name="Spatafora J.W."/>
            <person name="Visel A."/>
            <person name="Grigoriev I.V."/>
        </authorList>
    </citation>
    <scope>NUCLEOTIDE SEQUENCE [LARGE SCALE GENOMIC DNA]</scope>
    <source>
        <strain evidence="4 5">NRRL 3301</strain>
    </source>
</reference>
<proteinExistence type="inferred from homology"/>
<name>A0A1X2G6H9_9FUNG</name>
<feature type="compositionally biased region" description="Basic and acidic residues" evidence="3">
    <location>
        <begin position="272"/>
        <end position="297"/>
    </location>
</feature>
<organism evidence="4 5">
    <name type="scientific">Hesseltinella vesiculosa</name>
    <dbReference type="NCBI Taxonomy" id="101127"/>
    <lineage>
        <taxon>Eukaryota</taxon>
        <taxon>Fungi</taxon>
        <taxon>Fungi incertae sedis</taxon>
        <taxon>Mucoromycota</taxon>
        <taxon>Mucoromycotina</taxon>
        <taxon>Mucoromycetes</taxon>
        <taxon>Mucorales</taxon>
        <taxon>Cunninghamellaceae</taxon>
        <taxon>Hesseltinella</taxon>
    </lineage>
</organism>
<dbReference type="GO" id="GO:0003729">
    <property type="term" value="F:mRNA binding"/>
    <property type="evidence" value="ECO:0007669"/>
    <property type="project" value="InterPro"/>
</dbReference>